<evidence type="ECO:0000256" key="5">
    <source>
        <dbReference type="ARBA" id="ARBA00022840"/>
    </source>
</evidence>
<keyword evidence="3" id="KW-0378">Hydrolase</keyword>
<dbReference type="PANTHER" id="PTHR14950:SF37">
    <property type="entry name" value="ENDORIBONUCLEASE DICER"/>
    <property type="match status" value="1"/>
</dbReference>
<dbReference type="InterPro" id="IPR038248">
    <property type="entry name" value="Dicer_dimer_sf"/>
</dbReference>
<keyword evidence="4" id="KW-0347">Helicase</keyword>
<protein>
    <recommendedName>
        <fullName evidence="7">RNase III domain-containing protein</fullName>
    </recommendedName>
</protein>
<keyword evidence="2" id="KW-0547">Nucleotide-binding</keyword>
<dbReference type="SMART" id="SM00535">
    <property type="entry name" value="RIBOc"/>
    <property type="match status" value="2"/>
</dbReference>
<dbReference type="SUPFAM" id="SSF69065">
    <property type="entry name" value="RNase III domain-like"/>
    <property type="match status" value="2"/>
</dbReference>
<reference evidence="8" key="2">
    <citation type="journal article" date="2023" name="Microbiol Resour">
        <title>Decontamination and Annotation of the Draft Genome Sequence of the Oomycete Lagenidium giganteum ARSEF 373.</title>
        <authorList>
            <person name="Morgan W.R."/>
            <person name="Tartar A."/>
        </authorList>
    </citation>
    <scope>NUCLEOTIDE SEQUENCE</scope>
    <source>
        <strain evidence="8">ARSEF 373</strain>
    </source>
</reference>
<evidence type="ECO:0000256" key="6">
    <source>
        <dbReference type="SAM" id="MobiDB-lite"/>
    </source>
</evidence>
<dbReference type="Gene3D" id="1.10.1520.10">
    <property type="entry name" value="Ribonuclease III domain"/>
    <property type="match status" value="2"/>
</dbReference>
<keyword evidence="9" id="KW-1185">Reference proteome</keyword>
<dbReference type="GO" id="GO:0004386">
    <property type="term" value="F:helicase activity"/>
    <property type="evidence" value="ECO:0007669"/>
    <property type="project" value="UniProtKB-KW"/>
</dbReference>
<dbReference type="EMBL" id="DAKRPA010000160">
    <property type="protein sequence ID" value="DAZ96660.1"/>
    <property type="molecule type" value="Genomic_DNA"/>
</dbReference>
<dbReference type="Proteomes" id="UP001146120">
    <property type="component" value="Unassembled WGS sequence"/>
</dbReference>
<keyword evidence="1" id="KW-0677">Repeat</keyword>
<sequence length="1595" mass="179631">MGLRAHQAEVAAVARQRNALVCCADKVGKTFIGCELVREALARCAGATGDARRFVVTVAATAADARALVRELARFFLEPVCGDMAQDEEDALKASTQKKWESDNEWVREQLLTHRLLVLSPHVVLRLLRSQLLLLQEILLLFVESSDQVQACSPLFFRTMVEQQQQIHSGLRAYVTSRLPASKIFADTHNDALLQLVQAVNVLPMLDRDLDTDVRLAPIVGETLDCPTDNAPSTARDFLMGKNRKKVNVVDIYRWELSMGNSAAVYDEKRKEERVHRFLLDAESVFNHLGLWCLIVFAELELQTNLQACLVDDPDNINHRRKRAIEQCGTLGLKEDGEIIGDEPEAMDIDLEPLHGEDIENNNGNIEQQPKETLTFEETLNGFLASANEVSKQRVNRILDTMKWLREEASLETTNNATPRLKKASALVRQRLAETTDVSEVRCWVFIERRCQARVVSEYMTAMLKDLSLPPACCLLGNRARIAGAFHFSTCQKVMTMFRDGKTNVLVTTSIGKRNPLNEKVKPPPCDLIVVMDELTEAQKLYGAARRAKPSSGSVVYIHPATPEGTSKFSALRLQMQDCVRMDEEQRAVSGLIGSTRSHDQCSGGQNGLTSTPDVSVDNVVGSKPETKVPTTSYEVVHEDTGAVLNLATSVTCLSDVCDTLPGIDTYDRRPEYTVKRHLLSHGMSQAKRARRKKLQRYNCRLEDKIDACKAAAIEGNDEEESLFEYSAYLRLPGGLGVKREYNSPRVSSDTEARAIVAFKACKELLANGRLDRHFRSVKHCIEKSSIRRQYGNASLTECVKASNANVVDDIVPKETQQEKLADMMTQNSYDLPPVSARELGLRPIRSLLEDDTLEPDDSISMHLYGLCGLHFAILTSNPLQTGGSNSSWMVDFAIGDVFEAKVHPASLHKSSLDVVLSKDELRRALKFHLITMRMACMSVNDAMREVKFEEDEIWKEFSEHNDKGYLVVPSVHQSESDSYGIDWGFLDEVVTGPLLKPLWPLSADTKLEEEDLIMVPTNRRNVSFVVQGMHTQTVADVWADLKDEANWNRHYKKRAVPGKPRLGRWHTRLELEEADQAQLLIHGIQVPEIVPLIRRVMQRRNEEAAVAQPKSRFHERYLVPQCTSRLIFSKTRYFQAMGIVPLLYDFERKCQLANLMNYVGVPLEMSLLSDATTKPNYERLEILGDTYLKLETTWYFFESRRDITEEGQLTQFRRDIIRNDRLNQFAMTVGINKYILYPTEIEQHPFECWKPSCMGLTPKTIVVPSKWIADVVEAVCGAYLVGAGEFGGRHYLKWIGVSVPDQSHTLARPYYPDCFPNDLDPLAPADCTINFTTPQFQDIPTRLAALQGRLKYKFRDHRLLLEAVTHPSIGVIELKGHEKDSNSSHQEMWKGDYERLEFLGDAIIEYLSLSYAYITYSSWGPGPLTQWKSATISNDALGKTAISCFGIDECIIAGTIGIDSQALSMIDGITRKYCSDDASSCRLRPMLQFEVAKKSRRKPNRGPMAKSFGDKTTSSLPKVFGDVFESLVAAVFMDSGRDMQVVRDVFLGSLLDTVGRNAHQFVSRGSGLPDEEQTEEQQDLEELPFLSDDEMDYR</sequence>
<name>A0AAV2YRD2_9STRA</name>
<dbReference type="CDD" id="cd00593">
    <property type="entry name" value="RIBOc"/>
    <property type="match status" value="2"/>
</dbReference>
<dbReference type="PANTHER" id="PTHR14950">
    <property type="entry name" value="DICER-RELATED"/>
    <property type="match status" value="1"/>
</dbReference>
<proteinExistence type="predicted"/>
<dbReference type="InterPro" id="IPR027417">
    <property type="entry name" value="P-loop_NTPase"/>
</dbReference>
<dbReference type="GO" id="GO:0004525">
    <property type="term" value="F:ribonuclease III activity"/>
    <property type="evidence" value="ECO:0007669"/>
    <property type="project" value="InterPro"/>
</dbReference>
<evidence type="ECO:0000313" key="8">
    <source>
        <dbReference type="EMBL" id="DAZ96660.1"/>
    </source>
</evidence>
<evidence type="ECO:0000313" key="9">
    <source>
        <dbReference type="Proteomes" id="UP001146120"/>
    </source>
</evidence>
<evidence type="ECO:0000256" key="4">
    <source>
        <dbReference type="ARBA" id="ARBA00022806"/>
    </source>
</evidence>
<dbReference type="Gene3D" id="3.30.160.380">
    <property type="entry name" value="Dicer dimerisation domain"/>
    <property type="match status" value="1"/>
</dbReference>
<evidence type="ECO:0000256" key="2">
    <source>
        <dbReference type="ARBA" id="ARBA00022741"/>
    </source>
</evidence>
<dbReference type="PROSITE" id="PS00517">
    <property type="entry name" value="RNASE_3_1"/>
    <property type="match status" value="1"/>
</dbReference>
<organism evidence="8 9">
    <name type="scientific">Lagenidium giganteum</name>
    <dbReference type="NCBI Taxonomy" id="4803"/>
    <lineage>
        <taxon>Eukaryota</taxon>
        <taxon>Sar</taxon>
        <taxon>Stramenopiles</taxon>
        <taxon>Oomycota</taxon>
        <taxon>Peronosporomycetes</taxon>
        <taxon>Pythiales</taxon>
        <taxon>Pythiaceae</taxon>
    </lineage>
</organism>
<reference evidence="8" key="1">
    <citation type="submission" date="2022-11" db="EMBL/GenBank/DDBJ databases">
        <authorList>
            <person name="Morgan W.R."/>
            <person name="Tartar A."/>
        </authorList>
    </citation>
    <scope>NUCLEOTIDE SEQUENCE</scope>
    <source>
        <strain evidence="8">ARSEF 373</strain>
    </source>
</reference>
<feature type="domain" description="RNase III" evidence="7">
    <location>
        <begin position="1344"/>
        <end position="1537"/>
    </location>
</feature>
<feature type="domain" description="RNase III" evidence="7">
    <location>
        <begin position="1177"/>
        <end position="1285"/>
    </location>
</feature>
<dbReference type="InterPro" id="IPR036389">
    <property type="entry name" value="RNase_III_sf"/>
</dbReference>
<feature type="region of interest" description="Disordered" evidence="6">
    <location>
        <begin position="1563"/>
        <end position="1595"/>
    </location>
</feature>
<accession>A0AAV2YRD2</accession>
<dbReference type="GO" id="GO:0005524">
    <property type="term" value="F:ATP binding"/>
    <property type="evidence" value="ECO:0007669"/>
    <property type="project" value="UniProtKB-KW"/>
</dbReference>
<dbReference type="Pfam" id="PF00636">
    <property type="entry name" value="Ribonuclease_3"/>
    <property type="match status" value="2"/>
</dbReference>
<dbReference type="Gene3D" id="3.40.50.300">
    <property type="entry name" value="P-loop containing nucleotide triphosphate hydrolases"/>
    <property type="match status" value="2"/>
</dbReference>
<comment type="caution">
    <text evidence="8">The sequence shown here is derived from an EMBL/GenBank/DDBJ whole genome shotgun (WGS) entry which is preliminary data.</text>
</comment>
<keyword evidence="5" id="KW-0067">ATP-binding</keyword>
<dbReference type="Pfam" id="PF03368">
    <property type="entry name" value="Dicer_dimer"/>
    <property type="match status" value="1"/>
</dbReference>
<dbReference type="GO" id="GO:0006396">
    <property type="term" value="P:RNA processing"/>
    <property type="evidence" value="ECO:0007669"/>
    <property type="project" value="InterPro"/>
</dbReference>
<dbReference type="InterPro" id="IPR005034">
    <property type="entry name" value="Dicer_dimerisation"/>
</dbReference>
<evidence type="ECO:0000256" key="1">
    <source>
        <dbReference type="ARBA" id="ARBA00022737"/>
    </source>
</evidence>
<feature type="region of interest" description="Disordered" evidence="6">
    <location>
        <begin position="593"/>
        <end position="613"/>
    </location>
</feature>
<gene>
    <name evidence="8" type="ORF">N0F65_009223</name>
</gene>
<evidence type="ECO:0000256" key="3">
    <source>
        <dbReference type="ARBA" id="ARBA00022801"/>
    </source>
</evidence>
<dbReference type="InterPro" id="IPR000999">
    <property type="entry name" value="RNase_III_dom"/>
</dbReference>
<evidence type="ECO:0000259" key="7">
    <source>
        <dbReference type="PROSITE" id="PS50142"/>
    </source>
</evidence>
<feature type="compositionally biased region" description="Acidic residues" evidence="6">
    <location>
        <begin position="1570"/>
        <end position="1595"/>
    </location>
</feature>
<dbReference type="PROSITE" id="PS50142">
    <property type="entry name" value="RNASE_3_2"/>
    <property type="match status" value="2"/>
</dbReference>